<dbReference type="AlphaFoldDB" id="A0A380MVC9"/>
<gene>
    <name evidence="1" type="ORF">NCTC13337_01902</name>
</gene>
<accession>A0A380MVC9</accession>
<protein>
    <submittedName>
        <fullName evidence="1">Uncharacterized protein</fullName>
    </submittedName>
</protein>
<name>A0A380MVC9_9GAMM</name>
<proteinExistence type="predicted"/>
<organism evidence="1 2">
    <name type="scientific">Suttonella ornithocola</name>
    <dbReference type="NCBI Taxonomy" id="279832"/>
    <lineage>
        <taxon>Bacteria</taxon>
        <taxon>Pseudomonadati</taxon>
        <taxon>Pseudomonadota</taxon>
        <taxon>Gammaproteobacteria</taxon>
        <taxon>Cardiobacteriales</taxon>
        <taxon>Cardiobacteriaceae</taxon>
        <taxon>Suttonella</taxon>
    </lineage>
</organism>
<reference evidence="1 2" key="1">
    <citation type="submission" date="2018-06" db="EMBL/GenBank/DDBJ databases">
        <authorList>
            <consortium name="Pathogen Informatics"/>
            <person name="Doyle S."/>
        </authorList>
    </citation>
    <scope>NUCLEOTIDE SEQUENCE [LARGE SCALE GENOMIC DNA]</scope>
    <source>
        <strain evidence="1 2">NCTC13337</strain>
    </source>
</reference>
<dbReference type="EMBL" id="UHIC01000001">
    <property type="protein sequence ID" value="SUO96515.1"/>
    <property type="molecule type" value="Genomic_DNA"/>
</dbReference>
<keyword evidence="2" id="KW-1185">Reference proteome</keyword>
<evidence type="ECO:0000313" key="1">
    <source>
        <dbReference type="EMBL" id="SUO96515.1"/>
    </source>
</evidence>
<dbReference type="Proteomes" id="UP000254601">
    <property type="component" value="Unassembled WGS sequence"/>
</dbReference>
<dbReference type="OrthoDB" id="9793302at2"/>
<sequence length="81" mass="8990">MVRQFVCKLNPFSYNKALKAIQAGKPIAGNDGVLTPLIKQLSEAALNAEIENYLKQNPTNNRHNDYSKKTVKLAADIVKGY</sequence>
<evidence type="ECO:0000313" key="2">
    <source>
        <dbReference type="Proteomes" id="UP000254601"/>
    </source>
</evidence>